<evidence type="ECO:0000256" key="1">
    <source>
        <dbReference type="SAM" id="Phobius"/>
    </source>
</evidence>
<name>A0ABS2PYF5_9BACL</name>
<comment type="caution">
    <text evidence="2">The sequence shown here is derived from an EMBL/GenBank/DDBJ whole genome shotgun (WGS) entry which is preliminary data.</text>
</comment>
<dbReference type="Proteomes" id="UP000808914">
    <property type="component" value="Unassembled WGS sequence"/>
</dbReference>
<keyword evidence="3" id="KW-1185">Reference proteome</keyword>
<evidence type="ECO:0000313" key="2">
    <source>
        <dbReference type="EMBL" id="MBM7645074.1"/>
    </source>
</evidence>
<sequence>MKWNDGRLIVCIYLLALGVVEMITPSYQLLHYSLLSLLLAIIGFTGKKTIIDKICIIVGIVGFLILLVLFFIKL</sequence>
<keyword evidence="1" id="KW-0472">Membrane</keyword>
<keyword evidence="1" id="KW-0812">Transmembrane</keyword>
<feature type="transmembrane region" description="Helical" evidence="1">
    <location>
        <begin position="7"/>
        <end position="23"/>
    </location>
</feature>
<gene>
    <name evidence="2" type="ORF">JOD45_001285</name>
</gene>
<protein>
    <submittedName>
        <fullName evidence="2">DMSO/TMAO reductase YedYZ heme-binding membrane subunit</fullName>
    </submittedName>
</protein>
<proteinExistence type="predicted"/>
<keyword evidence="1" id="KW-1133">Transmembrane helix</keyword>
<evidence type="ECO:0000313" key="3">
    <source>
        <dbReference type="Proteomes" id="UP000808914"/>
    </source>
</evidence>
<organism evidence="2 3">
    <name type="scientific">Scopulibacillus daqui</name>
    <dbReference type="NCBI Taxonomy" id="1469162"/>
    <lineage>
        <taxon>Bacteria</taxon>
        <taxon>Bacillati</taxon>
        <taxon>Bacillota</taxon>
        <taxon>Bacilli</taxon>
        <taxon>Bacillales</taxon>
        <taxon>Sporolactobacillaceae</taxon>
        <taxon>Scopulibacillus</taxon>
    </lineage>
</organism>
<dbReference type="EMBL" id="JAFBER010000006">
    <property type="protein sequence ID" value="MBM7645074.1"/>
    <property type="molecule type" value="Genomic_DNA"/>
</dbReference>
<feature type="transmembrane region" description="Helical" evidence="1">
    <location>
        <begin position="54"/>
        <end position="72"/>
    </location>
</feature>
<reference evidence="2 3" key="1">
    <citation type="submission" date="2021-01" db="EMBL/GenBank/DDBJ databases">
        <title>Genomic Encyclopedia of Type Strains, Phase IV (KMG-IV): sequencing the most valuable type-strain genomes for metagenomic binning, comparative biology and taxonomic classification.</title>
        <authorList>
            <person name="Goeker M."/>
        </authorList>
    </citation>
    <scope>NUCLEOTIDE SEQUENCE [LARGE SCALE GENOMIC DNA]</scope>
    <source>
        <strain evidence="2 3">DSM 28236</strain>
    </source>
</reference>
<accession>A0ABS2PYF5</accession>